<evidence type="ECO:0000256" key="2">
    <source>
        <dbReference type="ARBA" id="ARBA00004604"/>
    </source>
</evidence>
<dbReference type="AlphaFoldDB" id="A0A8H6T6G8"/>
<dbReference type="Pfam" id="PF03998">
    <property type="entry name" value="Utp11"/>
    <property type="match status" value="1"/>
</dbReference>
<organism evidence="7 8">
    <name type="scientific">Mycena chlorophos</name>
    <name type="common">Agaric fungus</name>
    <name type="synonym">Agaricus chlorophos</name>
    <dbReference type="NCBI Taxonomy" id="658473"/>
    <lineage>
        <taxon>Eukaryota</taxon>
        <taxon>Fungi</taxon>
        <taxon>Dikarya</taxon>
        <taxon>Basidiomycota</taxon>
        <taxon>Agaricomycotina</taxon>
        <taxon>Agaricomycetes</taxon>
        <taxon>Agaricomycetidae</taxon>
        <taxon>Agaricales</taxon>
        <taxon>Marasmiineae</taxon>
        <taxon>Mycenaceae</taxon>
        <taxon>Mycena</taxon>
    </lineage>
</organism>
<gene>
    <name evidence="7" type="ORF">HMN09_00653700</name>
</gene>
<dbReference type="Proteomes" id="UP000613580">
    <property type="component" value="Unassembled WGS sequence"/>
</dbReference>
<dbReference type="GO" id="GO:0006364">
    <property type="term" value="P:rRNA processing"/>
    <property type="evidence" value="ECO:0007669"/>
    <property type="project" value="UniProtKB-KW"/>
</dbReference>
<feature type="region of interest" description="Disordered" evidence="6">
    <location>
        <begin position="331"/>
        <end position="360"/>
    </location>
</feature>
<evidence type="ECO:0000313" key="8">
    <source>
        <dbReference type="Proteomes" id="UP000613580"/>
    </source>
</evidence>
<feature type="region of interest" description="Disordered" evidence="6">
    <location>
        <begin position="218"/>
        <end position="284"/>
    </location>
</feature>
<evidence type="ECO:0000313" key="7">
    <source>
        <dbReference type="EMBL" id="KAF7311096.1"/>
    </source>
</evidence>
<reference evidence="7" key="1">
    <citation type="submission" date="2020-05" db="EMBL/GenBank/DDBJ databases">
        <title>Mycena genomes resolve the evolution of fungal bioluminescence.</title>
        <authorList>
            <person name="Tsai I.J."/>
        </authorList>
    </citation>
    <scope>NUCLEOTIDE SEQUENCE</scope>
    <source>
        <strain evidence="7">110903Hualien_Pintung</strain>
    </source>
</reference>
<name>A0A8H6T6G8_MYCCL</name>
<comment type="function">
    <text evidence="1">Involved in nucleolar processing of pre-18S ribosomal RNA.</text>
</comment>
<dbReference type="InterPro" id="IPR007144">
    <property type="entry name" value="SSU_processome_Utp11"/>
</dbReference>
<protein>
    <recommendedName>
        <fullName evidence="9">U3 small nucleolar RNA-associated protein 11</fullName>
    </recommendedName>
</protein>
<comment type="similarity">
    <text evidence="3">Belongs to the UTP11 family.</text>
</comment>
<accession>A0A8H6T6G8</accession>
<keyword evidence="8" id="KW-1185">Reference proteome</keyword>
<evidence type="ECO:0000256" key="3">
    <source>
        <dbReference type="ARBA" id="ARBA00008105"/>
    </source>
</evidence>
<evidence type="ECO:0000256" key="6">
    <source>
        <dbReference type="SAM" id="MobiDB-lite"/>
    </source>
</evidence>
<feature type="compositionally biased region" description="Acidic residues" evidence="6">
    <location>
        <begin position="262"/>
        <end position="280"/>
    </location>
</feature>
<sequence>MPMCWQVLGKRRGDFHLLRTTQISPECDEIVEQDWGQKNLASHIQSQTAMPLRNSLHRRNHKERSQLAHRSRLGILEKHKDYVKRARDYHDKQDKLNRLRQKAAEKNKDEFYFAMKKQSTKARGGVHVAERGNVALPVDIVKVLKSQDENYVRTMRTAGLKKIDKIKAQLTSMADLLTEDAELEPEELETLQKAGILAKRKGKGRAAKHIVFVEDEEEAKQYASSSKTTNTSKATNEPIPEIEPEDLGWKVASKKRRRSSQDDDDEMEEAAGEIMAEEERENPRANRTRLLKELAARLFRDTQLRYAEREFEMQRQLMGKGARRKIAGVEAVEGAEDDREDEDEIDARRGKRRAPTQKFADAKTYKPRVYKFRIERKGK</sequence>
<keyword evidence="5" id="KW-0539">Nucleus</keyword>
<dbReference type="PANTHER" id="PTHR12838">
    <property type="entry name" value="U3 SMALL NUCLEOLAR RNA-ASSOCIATED PROTEIN 11"/>
    <property type="match status" value="1"/>
</dbReference>
<dbReference type="EMBL" id="JACAZE010000007">
    <property type="protein sequence ID" value="KAF7311096.1"/>
    <property type="molecule type" value="Genomic_DNA"/>
</dbReference>
<evidence type="ECO:0000256" key="5">
    <source>
        <dbReference type="ARBA" id="ARBA00023242"/>
    </source>
</evidence>
<dbReference type="PANTHER" id="PTHR12838:SF0">
    <property type="entry name" value="U3 SMALL NUCLEOLAR RNA-ASSOCIATED PROTEIN 11-RELATED"/>
    <property type="match status" value="1"/>
</dbReference>
<dbReference type="OrthoDB" id="29058at2759"/>
<comment type="caution">
    <text evidence="7">The sequence shown here is derived from an EMBL/GenBank/DDBJ whole genome shotgun (WGS) entry which is preliminary data.</text>
</comment>
<proteinExistence type="inferred from homology"/>
<evidence type="ECO:0000256" key="1">
    <source>
        <dbReference type="ARBA" id="ARBA00004099"/>
    </source>
</evidence>
<evidence type="ECO:0008006" key="9">
    <source>
        <dbReference type="Google" id="ProtNLM"/>
    </source>
</evidence>
<feature type="compositionally biased region" description="Acidic residues" evidence="6">
    <location>
        <begin position="333"/>
        <end position="345"/>
    </location>
</feature>
<keyword evidence="4" id="KW-0698">rRNA processing</keyword>
<dbReference type="GO" id="GO:0032040">
    <property type="term" value="C:small-subunit processome"/>
    <property type="evidence" value="ECO:0007669"/>
    <property type="project" value="InterPro"/>
</dbReference>
<evidence type="ECO:0000256" key="4">
    <source>
        <dbReference type="ARBA" id="ARBA00022552"/>
    </source>
</evidence>
<feature type="compositionally biased region" description="Low complexity" evidence="6">
    <location>
        <begin position="223"/>
        <end position="236"/>
    </location>
</feature>
<comment type="subcellular location">
    <subcellularLocation>
        <location evidence="2">Nucleus</location>
        <location evidence="2">Nucleolus</location>
    </subcellularLocation>
</comment>